<keyword evidence="1" id="KW-0812">Transmembrane</keyword>
<evidence type="ECO:0000313" key="3">
    <source>
        <dbReference type="Proteomes" id="UP000510822"/>
    </source>
</evidence>
<organism evidence="2 3">
    <name type="scientific">Chitinibacter fontanus</name>
    <dbReference type="NCBI Taxonomy" id="1737446"/>
    <lineage>
        <taxon>Bacteria</taxon>
        <taxon>Pseudomonadati</taxon>
        <taxon>Pseudomonadota</taxon>
        <taxon>Betaproteobacteria</taxon>
        <taxon>Neisseriales</taxon>
        <taxon>Chitinibacteraceae</taxon>
        <taxon>Chitinibacter</taxon>
    </lineage>
</organism>
<evidence type="ECO:0000313" key="2">
    <source>
        <dbReference type="EMBL" id="QLI82154.1"/>
    </source>
</evidence>
<evidence type="ECO:0008006" key="4">
    <source>
        <dbReference type="Google" id="ProtNLM"/>
    </source>
</evidence>
<gene>
    <name evidence="2" type="ORF">HZU75_11800</name>
</gene>
<proteinExistence type="predicted"/>
<dbReference type="Proteomes" id="UP000510822">
    <property type="component" value="Chromosome"/>
</dbReference>
<protein>
    <recommendedName>
        <fullName evidence="4">PH domain-containing protein</fullName>
    </recommendedName>
</protein>
<name>A0A7D5VAR0_9NEIS</name>
<accession>A0A7D5VAR0</accession>
<feature type="transmembrane region" description="Helical" evidence="1">
    <location>
        <begin position="62"/>
        <end position="82"/>
    </location>
</feature>
<feature type="transmembrane region" description="Helical" evidence="1">
    <location>
        <begin position="21"/>
        <end position="42"/>
    </location>
</feature>
<dbReference type="EMBL" id="CP058952">
    <property type="protein sequence ID" value="QLI82154.1"/>
    <property type="molecule type" value="Genomic_DNA"/>
</dbReference>
<keyword evidence="1" id="KW-0472">Membrane</keyword>
<keyword evidence="3" id="KW-1185">Reference proteome</keyword>
<dbReference type="AlphaFoldDB" id="A0A7D5VAR0"/>
<evidence type="ECO:0000256" key="1">
    <source>
        <dbReference type="SAM" id="Phobius"/>
    </source>
</evidence>
<sequence>MELTAIGQKRKFMQPEQSGMKNIIVVKSPVFFMVGVLALAIYSYSYFTTIEFNSPYGIAKNILGGAVLGLTTISVVLLSRVIKFGDSTIDEYLFFGLVLRKKYHLSSLKSIDSNPSISSKLPKLLITFEDGSICIYEFQTGFREATLFFQKSYPDFIL</sequence>
<dbReference type="KEGG" id="cfon:HZU75_11800"/>
<keyword evidence="1" id="KW-1133">Transmembrane helix</keyword>
<dbReference type="RefSeq" id="WP_180306237.1">
    <property type="nucleotide sequence ID" value="NZ_CP058952.1"/>
</dbReference>
<reference evidence="2 3" key="1">
    <citation type="journal article" date="2016" name="Int. J. Syst. Evol. Microbiol.">
        <title>Chitinibacter fontanus sp. nov., isolated from a spring.</title>
        <authorList>
            <person name="Sheu S.Y."/>
            <person name="Li Y.S."/>
            <person name="Young C.C."/>
            <person name="Chen W.M."/>
        </authorList>
    </citation>
    <scope>NUCLEOTIDE SEQUENCE [LARGE SCALE GENOMIC DNA]</scope>
    <source>
        <strain evidence="2 3">STM-7</strain>
    </source>
</reference>